<proteinExistence type="predicted"/>
<sequence>MSRLPPALRPWAPQLAIFPEDLALSLGPHVARLSAAIGALRPRGESRGGEPQGYEGLTRRGPYERLLLTEWLFALEAPDEFVRRAAFGEQAFLQRAFQQPQGARRTLVLLDAGPEQLGTPRIAHLALLIVLARRAAAAGAGFAWGVLQMAPERGAFSEVTPATVQSWLEARSAHPVQAAHVARWREALAPGPAPDDGWLVGSARLARLPEASGLSRVEVSERLSREPHARLTVTVARAARPPATVEFELPAPETCVRLLRNPFATHTAAPVRLAGGGGRIRSFHFSADGTRLLFFREDGSVAAQPMPHSARATVPRVRRFALPVGHRVVAAGWRRNGGMLVLSRDEAMLWIHGALQGGSVRKPQAMAYEGHEGLLPDAPAANQPPGSVLVHIEEGRERVLARDGEGRLFLVNAQGPVVLARRVTALAEVRRRPAFVMCPGTARSREGLWLGVMEEHQQRNVPLGPGTGEAYFGCSDVLGHPEAGLLALQQGPLEWEVLLAQERVAIAVPTGSQVLGVAITRGTRGRPGLLVLDADKRTFRLVSPAGAQEVTQSTEDVAQAASSHGMSLFAWLTVKGELAVWNLHDEAIIFRSVPEAGP</sequence>
<dbReference type="SUPFAM" id="SSF82171">
    <property type="entry name" value="DPP6 N-terminal domain-like"/>
    <property type="match status" value="1"/>
</dbReference>
<gene>
    <name evidence="1" type="ORF">SAMN05444354_11657</name>
</gene>
<protein>
    <submittedName>
        <fullName evidence="1">Uncharacterized protein</fullName>
    </submittedName>
</protein>
<dbReference type="Proteomes" id="UP000182719">
    <property type="component" value="Unassembled WGS sequence"/>
</dbReference>
<accession>A0A1H7Y300</accession>
<keyword evidence="2" id="KW-1185">Reference proteome</keyword>
<evidence type="ECO:0000313" key="1">
    <source>
        <dbReference type="EMBL" id="SEM40295.1"/>
    </source>
</evidence>
<name>A0A1H7Y300_STIAU</name>
<dbReference type="RefSeq" id="WP_075009242.1">
    <property type="nucleotide sequence ID" value="NZ_FOAP01000016.1"/>
</dbReference>
<dbReference type="EMBL" id="FOAP01000016">
    <property type="protein sequence ID" value="SEM40295.1"/>
    <property type="molecule type" value="Genomic_DNA"/>
</dbReference>
<organism evidence="1 2">
    <name type="scientific">Stigmatella aurantiaca</name>
    <dbReference type="NCBI Taxonomy" id="41"/>
    <lineage>
        <taxon>Bacteria</taxon>
        <taxon>Pseudomonadati</taxon>
        <taxon>Myxococcota</taxon>
        <taxon>Myxococcia</taxon>
        <taxon>Myxococcales</taxon>
        <taxon>Cystobacterineae</taxon>
        <taxon>Archangiaceae</taxon>
        <taxon>Stigmatella</taxon>
    </lineage>
</organism>
<dbReference type="AlphaFoldDB" id="A0A1H7Y300"/>
<evidence type="ECO:0000313" key="2">
    <source>
        <dbReference type="Proteomes" id="UP000182719"/>
    </source>
</evidence>
<dbReference type="OrthoDB" id="8593417at2"/>
<reference evidence="2" key="1">
    <citation type="submission" date="2016-10" db="EMBL/GenBank/DDBJ databases">
        <authorList>
            <person name="Varghese N."/>
            <person name="Submissions S."/>
        </authorList>
    </citation>
    <scope>NUCLEOTIDE SEQUENCE [LARGE SCALE GENOMIC DNA]</scope>
    <source>
        <strain evidence="2">DSM 17044</strain>
    </source>
</reference>